<dbReference type="GO" id="GO:0009897">
    <property type="term" value="C:external side of plasma membrane"/>
    <property type="evidence" value="ECO:0007669"/>
    <property type="project" value="TreeGrafter"/>
</dbReference>
<evidence type="ECO:0000256" key="8">
    <source>
        <dbReference type="ARBA" id="ARBA00023136"/>
    </source>
</evidence>
<reference evidence="17" key="1">
    <citation type="submission" date="2025-08" db="UniProtKB">
        <authorList>
            <consortium name="RefSeq"/>
        </authorList>
    </citation>
    <scope>IDENTIFICATION</scope>
    <source>
        <tissue evidence="17">Leukocyte</tissue>
    </source>
</reference>
<dbReference type="GO" id="GO:0048006">
    <property type="term" value="P:antigen processing and presentation, endogenous lipid antigen via MHC class Ib"/>
    <property type="evidence" value="ECO:0007669"/>
    <property type="project" value="TreeGrafter"/>
</dbReference>
<evidence type="ECO:0000313" key="16">
    <source>
        <dbReference type="Proteomes" id="UP001732720"/>
    </source>
</evidence>
<evidence type="ECO:0000256" key="11">
    <source>
        <dbReference type="ARBA" id="ARBA00023319"/>
    </source>
</evidence>
<dbReference type="GO" id="GO:0005615">
    <property type="term" value="C:extracellular space"/>
    <property type="evidence" value="ECO:0007669"/>
    <property type="project" value="TreeGrafter"/>
</dbReference>
<evidence type="ECO:0000256" key="6">
    <source>
        <dbReference type="ARBA" id="ARBA00022753"/>
    </source>
</evidence>
<evidence type="ECO:0000259" key="15">
    <source>
        <dbReference type="PROSITE" id="PS50835"/>
    </source>
</evidence>
<evidence type="ECO:0000256" key="14">
    <source>
        <dbReference type="SAM" id="SignalP"/>
    </source>
</evidence>
<name>A0A8B7VPI3_CASCN</name>
<keyword evidence="7" id="KW-0391">Immunity</keyword>
<dbReference type="GO" id="GO:0010008">
    <property type="term" value="C:endosome membrane"/>
    <property type="evidence" value="ECO:0007669"/>
    <property type="project" value="UniProtKB-SubCell"/>
</dbReference>
<dbReference type="CDD" id="cd21029">
    <property type="entry name" value="IgC1_CD1"/>
    <property type="match status" value="1"/>
</dbReference>
<dbReference type="Proteomes" id="UP001732720">
    <property type="component" value="Chromosome 11"/>
</dbReference>
<dbReference type="GO" id="GO:0048007">
    <property type="term" value="P:antigen processing and presentation, exogenous lipid antigen via MHC class Ib"/>
    <property type="evidence" value="ECO:0007669"/>
    <property type="project" value="TreeGrafter"/>
</dbReference>
<dbReference type="GO" id="GO:0071723">
    <property type="term" value="F:lipopeptide binding"/>
    <property type="evidence" value="ECO:0007669"/>
    <property type="project" value="TreeGrafter"/>
</dbReference>
<comment type="function">
    <text evidence="12">Antigen-presenting protein that binds self and non-self glycolipids and presents them to T-cell receptors on natural killer T-cells.</text>
</comment>
<proteinExistence type="predicted"/>
<dbReference type="RefSeq" id="XP_020032350.1">
    <property type="nucleotide sequence ID" value="XM_020176761.2"/>
</dbReference>
<feature type="transmembrane region" description="Helical" evidence="13">
    <location>
        <begin position="307"/>
        <end position="331"/>
    </location>
</feature>
<evidence type="ECO:0000256" key="3">
    <source>
        <dbReference type="ARBA" id="ARBA00004656"/>
    </source>
</evidence>
<dbReference type="RefSeq" id="XP_020032350.1">
    <property type="nucleotide sequence ID" value="XM_020176761.1"/>
</dbReference>
<dbReference type="InterPro" id="IPR036179">
    <property type="entry name" value="Ig-like_dom_sf"/>
</dbReference>
<keyword evidence="10" id="KW-0458">Lysosome</keyword>
<dbReference type="GO" id="GO:0032753">
    <property type="term" value="P:positive regulation of interleukin-4 production"/>
    <property type="evidence" value="ECO:0007669"/>
    <property type="project" value="UniProtKB-ARBA"/>
</dbReference>
<dbReference type="InterPro" id="IPR050208">
    <property type="entry name" value="MHC_class-I_related"/>
</dbReference>
<dbReference type="GO" id="GO:0051135">
    <property type="term" value="P:positive regulation of NK T cell activation"/>
    <property type="evidence" value="ECO:0007669"/>
    <property type="project" value="UniProtKB-ARBA"/>
</dbReference>
<keyword evidence="6" id="KW-0967">Endosome</keyword>
<dbReference type="KEGG" id="ccan:109694664"/>
<organism evidence="17">
    <name type="scientific">Castor canadensis</name>
    <name type="common">American beaver</name>
    <dbReference type="NCBI Taxonomy" id="51338"/>
    <lineage>
        <taxon>Eukaryota</taxon>
        <taxon>Metazoa</taxon>
        <taxon>Chordata</taxon>
        <taxon>Craniata</taxon>
        <taxon>Vertebrata</taxon>
        <taxon>Euteleostomi</taxon>
        <taxon>Mammalia</taxon>
        <taxon>Eutheria</taxon>
        <taxon>Euarchontoglires</taxon>
        <taxon>Glires</taxon>
        <taxon>Rodentia</taxon>
        <taxon>Castorimorpha</taxon>
        <taxon>Castoridae</taxon>
        <taxon>Castor</taxon>
    </lineage>
</organism>
<dbReference type="GO" id="GO:0032743">
    <property type="term" value="P:positive regulation of interleukin-2 production"/>
    <property type="evidence" value="ECO:0007669"/>
    <property type="project" value="UniProtKB-ARBA"/>
</dbReference>
<sequence>MPSNMVCGLCLLLWVLPQVWGSSKVQESSFPFRCLQISSFANSSWMRTDCLAWMGELQTHRWSNDSDTIQLVKPWSQGKLSRQQQENLQHLFWVYRSAFTRDIQEFVKMLPEDYPVELQLSAGCEVDPGNTSKSFIHVAFQGVHILSFQGTSWVPVPDAPSWMKLVIRILNGDQGTREMVQWLLNDTCPQVVSGLLEAGKSELEKQVKPQAWLSRGPSPGPGHLQLLCHVSGFYPKPVWVMWMRDEQEQLGTQRSDIMPNADETWYVQATLDVATGEEAGLTCRVKHSSLGGQDIILHWADGRRTSLGLTVLAVLACLVFLFVLLGLTFWIRRRHYQDIL</sequence>
<dbReference type="GeneID" id="109694664"/>
<keyword evidence="14" id="KW-0732">Signal</keyword>
<dbReference type="Gene3D" id="3.30.500.10">
    <property type="entry name" value="MHC class I-like antigen recognition-like"/>
    <property type="match status" value="1"/>
</dbReference>
<dbReference type="GO" id="GO:0005765">
    <property type="term" value="C:lysosomal membrane"/>
    <property type="evidence" value="ECO:0007669"/>
    <property type="project" value="UniProtKB-SubCell"/>
</dbReference>
<evidence type="ECO:0000256" key="4">
    <source>
        <dbReference type="ARBA" id="ARBA00022475"/>
    </source>
</evidence>
<keyword evidence="11" id="KW-0393">Immunoglobulin domain</keyword>
<comment type="subcellular location">
    <subcellularLocation>
        <location evidence="1">Cell membrane</location>
        <topology evidence="1">Single-pass type I membrane protein</topology>
    </subcellularLocation>
    <subcellularLocation>
        <location evidence="2">Endosome membrane</location>
    </subcellularLocation>
    <subcellularLocation>
        <location evidence="3">Lysosome membrane</location>
    </subcellularLocation>
</comment>
<evidence type="ECO:0000256" key="12">
    <source>
        <dbReference type="ARBA" id="ARBA00037531"/>
    </source>
</evidence>
<keyword evidence="9" id="KW-0325">Glycoprotein</keyword>
<dbReference type="Gene3D" id="2.60.40.10">
    <property type="entry name" value="Immunoglobulins"/>
    <property type="match status" value="1"/>
</dbReference>
<feature type="signal peptide" evidence="14">
    <location>
        <begin position="1"/>
        <end position="21"/>
    </location>
</feature>
<accession>A0A8B7VPI3</accession>
<dbReference type="GO" id="GO:0045087">
    <property type="term" value="P:innate immune response"/>
    <property type="evidence" value="ECO:0007669"/>
    <property type="project" value="UniProtKB-KW"/>
</dbReference>
<dbReference type="SUPFAM" id="SSF48726">
    <property type="entry name" value="Immunoglobulin"/>
    <property type="match status" value="1"/>
</dbReference>
<dbReference type="InterPro" id="IPR037055">
    <property type="entry name" value="MHC_I-like_Ag-recog_sf"/>
</dbReference>
<keyword evidence="13" id="KW-0812">Transmembrane</keyword>
<feature type="domain" description="Ig-like" evidence="15">
    <location>
        <begin position="189"/>
        <end position="289"/>
    </location>
</feature>
<evidence type="ECO:0000256" key="2">
    <source>
        <dbReference type="ARBA" id="ARBA00004608"/>
    </source>
</evidence>
<dbReference type="GO" id="GO:0030883">
    <property type="term" value="F:endogenous lipid antigen binding"/>
    <property type="evidence" value="ECO:0007669"/>
    <property type="project" value="TreeGrafter"/>
</dbReference>
<dbReference type="PANTHER" id="PTHR16675:SF175">
    <property type="entry name" value="ANTIGEN-PRESENTING GLYCOPROTEIN CD1D"/>
    <property type="match status" value="1"/>
</dbReference>
<dbReference type="GO" id="GO:0030884">
    <property type="term" value="F:exogenous lipid antigen binding"/>
    <property type="evidence" value="ECO:0007669"/>
    <property type="project" value="TreeGrafter"/>
</dbReference>
<dbReference type="FunFam" id="2.60.40.10:FF:000254">
    <property type="entry name" value="Antigen-presenting glycoprotein CD1d1"/>
    <property type="match status" value="1"/>
</dbReference>
<keyword evidence="8 13" id="KW-0472">Membrane</keyword>
<dbReference type="InterPro" id="IPR007110">
    <property type="entry name" value="Ig-like_dom"/>
</dbReference>
<dbReference type="OrthoDB" id="8890485at2759"/>
<dbReference type="InterPro" id="IPR011162">
    <property type="entry name" value="MHC_I/II-like_Ag-recog"/>
</dbReference>
<dbReference type="PROSITE" id="PS50835">
    <property type="entry name" value="IG_LIKE"/>
    <property type="match status" value="1"/>
</dbReference>
<dbReference type="SUPFAM" id="SSF54452">
    <property type="entry name" value="MHC antigen-recognition domain"/>
    <property type="match status" value="1"/>
</dbReference>
<dbReference type="PANTHER" id="PTHR16675">
    <property type="entry name" value="MHC CLASS I-RELATED"/>
    <property type="match status" value="1"/>
</dbReference>
<dbReference type="FunFam" id="3.30.500.10:FF:000002">
    <property type="entry name" value="Antigen-presenting glycoprotein CD1d1"/>
    <property type="match status" value="1"/>
</dbReference>
<protein>
    <submittedName>
        <fullName evidence="17">Antigen-presenting glycoprotein CD1d isoform X1</fullName>
    </submittedName>
</protein>
<dbReference type="Pfam" id="PF07654">
    <property type="entry name" value="C1-set"/>
    <property type="match status" value="1"/>
</dbReference>
<evidence type="ECO:0000256" key="10">
    <source>
        <dbReference type="ARBA" id="ARBA00023228"/>
    </source>
</evidence>
<evidence type="ECO:0000256" key="5">
    <source>
        <dbReference type="ARBA" id="ARBA00022588"/>
    </source>
</evidence>
<keyword evidence="13" id="KW-1133">Transmembrane helix</keyword>
<evidence type="ECO:0000313" key="17">
    <source>
        <dbReference type="RefSeq" id="XP_020032350.1"/>
    </source>
</evidence>
<dbReference type="AlphaFoldDB" id="A0A8B7VPI3"/>
<dbReference type="GO" id="GO:0001916">
    <property type="term" value="P:positive regulation of T cell mediated cytotoxicity"/>
    <property type="evidence" value="ECO:0007669"/>
    <property type="project" value="UniProtKB-ARBA"/>
</dbReference>
<evidence type="ECO:0000256" key="7">
    <source>
        <dbReference type="ARBA" id="ARBA00022859"/>
    </source>
</evidence>
<gene>
    <name evidence="17" type="primary">Cd1d</name>
    <name evidence="17" type="synonym">LOC109694664</name>
</gene>
<keyword evidence="4" id="KW-1003">Cell membrane</keyword>
<dbReference type="InterPro" id="IPR003597">
    <property type="entry name" value="Ig_C1-set"/>
</dbReference>
<dbReference type="SMART" id="SM00407">
    <property type="entry name" value="IGc1"/>
    <property type="match status" value="1"/>
</dbReference>
<dbReference type="InterPro" id="IPR013783">
    <property type="entry name" value="Ig-like_fold"/>
</dbReference>
<evidence type="ECO:0000256" key="13">
    <source>
        <dbReference type="SAM" id="Phobius"/>
    </source>
</evidence>
<evidence type="ECO:0000256" key="1">
    <source>
        <dbReference type="ARBA" id="ARBA00004251"/>
    </source>
</evidence>
<dbReference type="Pfam" id="PF16497">
    <property type="entry name" value="MHC_I_3"/>
    <property type="match status" value="1"/>
</dbReference>
<dbReference type="InterPro" id="IPR011161">
    <property type="entry name" value="MHC_I-like_Ag-recog"/>
</dbReference>
<keyword evidence="5" id="KW-0399">Innate immunity</keyword>
<keyword evidence="16" id="KW-1185">Reference proteome</keyword>
<feature type="chain" id="PRO_5034184777" evidence="14">
    <location>
        <begin position="22"/>
        <end position="340"/>
    </location>
</feature>
<evidence type="ECO:0000256" key="9">
    <source>
        <dbReference type="ARBA" id="ARBA00023180"/>
    </source>
</evidence>